<dbReference type="EMBL" id="AP025292">
    <property type="protein sequence ID" value="BDD00150.1"/>
    <property type="molecule type" value="Genomic_DNA"/>
</dbReference>
<keyword evidence="2" id="KW-0812">Transmembrane</keyword>
<keyword evidence="2" id="KW-0472">Membrane</keyword>
<dbReference type="InterPro" id="IPR036415">
    <property type="entry name" value="Lamin_tail_dom_sf"/>
</dbReference>
<accession>A0ABN6LAD1</accession>
<dbReference type="Gene3D" id="2.60.40.1220">
    <property type="match status" value="1"/>
</dbReference>
<dbReference type="SUPFAM" id="SSF74853">
    <property type="entry name" value="Lamin A/C globular tail domain"/>
    <property type="match status" value="1"/>
</dbReference>
<dbReference type="InterPro" id="IPR014755">
    <property type="entry name" value="Cu-Rt/internalin_Ig-like"/>
</dbReference>
<evidence type="ECO:0000256" key="1">
    <source>
        <dbReference type="ARBA" id="ARBA00022729"/>
    </source>
</evidence>
<dbReference type="Proteomes" id="UP001354989">
    <property type="component" value="Chromosome"/>
</dbReference>
<sequence>MSGQMRNAINLWSPTIITMLVIFMFSKPLSGVANQHCGLAEVPFSEENINAPSVGGNDGEKVFASDVEKGQRKSMSFLEAKEVHQQSGEDVMSFNIYILNDWVLLNFEREPAQSPVQVSVESIVFELIPVGGKVYAYQDTDDLISWSGEIIFADGFTFSATDVKVAPMINNVGFPADNMATVRWGIEGLRFIEAENDFSAMPTPAGILFLFEEDISNNKPFSLPIRVAMGKDTLDLSFFELTKDTKRPKVSKVTVYSHNSLAVIFSEAIDLASLSDLGNYQIEGHSIDVVEVERLTKVYLHTKNPIPAEELYALVIQNLLDLQGNKMSKSTTNFSYDPIPPQLLGVNYMNKDSVHLVFSEAITQANIVSATNQIFSVHRNVVATAFTNEKLIYQVADNAGNTSIQTVYRQNPEFTGGYFTDAHRIYFDGLPPSDFSPFELVVAPSGGGFWLVNEQPWSNGEMVQIQSNTDPMYHFEYKSGIDTVIRPENGVISVFFSQAVHKKGQYSVNDQLPLLEIWNEAQDKLDLLLPSALQRADTLKLTFTEMYAADGFPLPDFQTHLFTDLQPPALDSLWWEDARTIAFQFTETMADNPVSDQMVKISNCTLLDAEWTDRTLFVHLEPYSEDADSLDITLSSLEDLSGNRIESMMLSLPPALYFQEFDLIMTEVLPQPDAGQEEFVEIYNTTDKVIPLWFFRLSDTNSGVDLPRVWLSPHAFFAINDLEGVSLNNEQDQLKISLGEQVIHQLEYQGDWFEGLEQKGYSLEMSQLRYPCKQAGNWRRSAVYGGTPASANSISDRTLDDTAPNLIQVYAKGNIIEMDFDEPVASFSWELDQAVEVISEQFHGQSYQAVLKQPLEEGRHYRLIIDALTDCIGNRKPVSYFFETARTPVAGALWVNELLFNPVSGGVDFIELKNKSAFSLDIKGLQLWRQEDVFRFPDELKLLPANGLVVLTADRYQLLQTHPEAQEALVYEMSMPPLADDKGDFSLGRADTVILDQVAYSHQYHHALLNNKEGVALERIEAAGTEASGWRSVSENQNFATPTWDHYADGANLVHQFGLSSNVLHVGGGNQDAANWVVDTQGENWLLTIKVYDFFGQLVRTIAEHELISNKATYSWSGLNNESVLVDQGHYLFWVSIVNQQNERYVEKDKISVIHH</sequence>
<evidence type="ECO:0000313" key="4">
    <source>
        <dbReference type="Proteomes" id="UP001354989"/>
    </source>
</evidence>
<evidence type="ECO:0000256" key="2">
    <source>
        <dbReference type="SAM" id="Phobius"/>
    </source>
</evidence>
<keyword evidence="2" id="KW-1133">Transmembrane helix</keyword>
<name>A0ABN6LAD1_9BACT</name>
<gene>
    <name evidence="3" type="ORF">PEPS_24300</name>
</gene>
<organism evidence="3 4">
    <name type="scientific">Persicobacter psychrovividus</name>
    <dbReference type="NCBI Taxonomy" id="387638"/>
    <lineage>
        <taxon>Bacteria</taxon>
        <taxon>Pseudomonadati</taxon>
        <taxon>Bacteroidota</taxon>
        <taxon>Cytophagia</taxon>
        <taxon>Cytophagales</taxon>
        <taxon>Persicobacteraceae</taxon>
        <taxon>Persicobacter</taxon>
    </lineage>
</organism>
<evidence type="ECO:0000313" key="3">
    <source>
        <dbReference type="EMBL" id="BDD00150.1"/>
    </source>
</evidence>
<dbReference type="Gene3D" id="2.60.40.4070">
    <property type="match status" value="1"/>
</dbReference>
<keyword evidence="1" id="KW-0732">Signal</keyword>
<protein>
    <recommendedName>
        <fullName evidence="5">LTD domain-containing protein</fullName>
    </recommendedName>
</protein>
<evidence type="ECO:0008006" key="5">
    <source>
        <dbReference type="Google" id="ProtNLM"/>
    </source>
</evidence>
<keyword evidence="4" id="KW-1185">Reference proteome</keyword>
<reference evidence="3 4" key="1">
    <citation type="submission" date="2021-12" db="EMBL/GenBank/DDBJ databases">
        <title>Genome sequencing of bacteria with rrn-lacking chromosome and rrn-plasmid.</title>
        <authorList>
            <person name="Anda M."/>
            <person name="Iwasaki W."/>
        </authorList>
    </citation>
    <scope>NUCLEOTIDE SEQUENCE [LARGE SCALE GENOMIC DNA]</scope>
    <source>
        <strain evidence="3 4">NBRC 101262</strain>
    </source>
</reference>
<feature type="transmembrane region" description="Helical" evidence="2">
    <location>
        <begin position="7"/>
        <end position="25"/>
    </location>
</feature>
<proteinExistence type="predicted"/>